<sequence>MPVITVEAGKLNKEQKRKLVKNLTLEASNIMSVPSEFNIRRY</sequence>
<accession>A0A1S8M9T4</accession>
<name>A0A1S8M9T4_9CLOT</name>
<gene>
    <name evidence="1" type="ORF">CROST_026090</name>
</gene>
<evidence type="ECO:0000313" key="1">
    <source>
        <dbReference type="EMBL" id="URZ11892.1"/>
    </source>
</evidence>
<dbReference type="AlphaFoldDB" id="A0A1S8M9T4"/>
<dbReference type="Proteomes" id="UP000190951">
    <property type="component" value="Chromosome"/>
</dbReference>
<evidence type="ECO:0000313" key="2">
    <source>
        <dbReference type="Proteomes" id="UP000190951"/>
    </source>
</evidence>
<proteinExistence type="predicted"/>
<dbReference type="STRING" id="84029.CROST_23760"/>
<dbReference type="Gene3D" id="3.30.429.10">
    <property type="entry name" value="Macrophage Migration Inhibitory Factor"/>
    <property type="match status" value="1"/>
</dbReference>
<dbReference type="RefSeq" id="WP_265853881.1">
    <property type="nucleotide sequence ID" value="NZ_CP096983.1"/>
</dbReference>
<protein>
    <submittedName>
        <fullName evidence="1">Uncharacterized protein</fullName>
    </submittedName>
</protein>
<reference evidence="1 2" key="1">
    <citation type="submission" date="2022-04" db="EMBL/GenBank/DDBJ databases">
        <title>Genome sequence of C. roseum typestrain.</title>
        <authorList>
            <person name="Poehlein A."/>
            <person name="Schoch T."/>
            <person name="Duerre P."/>
            <person name="Daniel R."/>
        </authorList>
    </citation>
    <scope>NUCLEOTIDE SEQUENCE [LARGE SCALE GENOMIC DNA]</scope>
    <source>
        <strain evidence="1 2">DSM 7320</strain>
    </source>
</reference>
<dbReference type="KEGG" id="crw:CROST_026090"/>
<dbReference type="InterPro" id="IPR014347">
    <property type="entry name" value="Tautomerase/MIF_sf"/>
</dbReference>
<dbReference type="EMBL" id="CP096983">
    <property type="protein sequence ID" value="URZ11892.1"/>
    <property type="molecule type" value="Genomic_DNA"/>
</dbReference>
<keyword evidence="2" id="KW-1185">Reference proteome</keyword>
<organism evidence="1 2">
    <name type="scientific">Clostridium felsineum</name>
    <dbReference type="NCBI Taxonomy" id="36839"/>
    <lineage>
        <taxon>Bacteria</taxon>
        <taxon>Bacillati</taxon>
        <taxon>Bacillota</taxon>
        <taxon>Clostridia</taxon>
        <taxon>Eubacteriales</taxon>
        <taxon>Clostridiaceae</taxon>
        <taxon>Clostridium</taxon>
    </lineage>
</organism>